<keyword evidence="1" id="KW-1133">Transmembrane helix</keyword>
<organism evidence="2">
    <name type="scientific">freshwater metagenome</name>
    <dbReference type="NCBI Taxonomy" id="449393"/>
    <lineage>
        <taxon>unclassified sequences</taxon>
        <taxon>metagenomes</taxon>
        <taxon>ecological metagenomes</taxon>
    </lineage>
</organism>
<reference evidence="2" key="1">
    <citation type="submission" date="2020-05" db="EMBL/GenBank/DDBJ databases">
        <authorList>
            <person name="Chiriac C."/>
            <person name="Salcher M."/>
            <person name="Ghai R."/>
            <person name="Kavagutti S V."/>
        </authorList>
    </citation>
    <scope>NUCLEOTIDE SEQUENCE</scope>
</reference>
<feature type="transmembrane region" description="Helical" evidence="1">
    <location>
        <begin position="12"/>
        <end position="33"/>
    </location>
</feature>
<protein>
    <submittedName>
        <fullName evidence="2">Unannotated protein</fullName>
    </submittedName>
</protein>
<feature type="transmembrane region" description="Helical" evidence="1">
    <location>
        <begin position="103"/>
        <end position="121"/>
    </location>
</feature>
<feature type="transmembrane region" description="Helical" evidence="1">
    <location>
        <begin position="79"/>
        <end position="97"/>
    </location>
</feature>
<evidence type="ECO:0000313" key="2">
    <source>
        <dbReference type="EMBL" id="CAB4562721.1"/>
    </source>
</evidence>
<keyword evidence="1" id="KW-0472">Membrane</keyword>
<accession>A0A6J6DFB8</accession>
<dbReference type="EMBL" id="CAEZTF010000118">
    <property type="protein sequence ID" value="CAB4562721.1"/>
    <property type="molecule type" value="Genomic_DNA"/>
</dbReference>
<keyword evidence="1" id="KW-0812">Transmembrane</keyword>
<name>A0A6J6DFB8_9ZZZZ</name>
<gene>
    <name evidence="2" type="ORF">UFOPK1618_00636</name>
</gene>
<sequence>MPKEQQIRPIGLVLAAGLIALEGLFVGFLAAQLGLSVVNGNSRSLVSSVALFALVAGAAIWVIFIAINLWRGRRWARSAGFFWQLVQLAIATGSFGGQFGSQAIGWALVMPSVAVMIALLSKKVVAATMRSGEPTSEDEVSRD</sequence>
<proteinExistence type="predicted"/>
<feature type="transmembrane region" description="Helical" evidence="1">
    <location>
        <begin position="45"/>
        <end position="67"/>
    </location>
</feature>
<evidence type="ECO:0000256" key="1">
    <source>
        <dbReference type="SAM" id="Phobius"/>
    </source>
</evidence>
<dbReference type="AlphaFoldDB" id="A0A6J6DFB8"/>